<dbReference type="Proteomes" id="UP000243975">
    <property type="component" value="Unassembled WGS sequence"/>
</dbReference>
<keyword evidence="2" id="KW-1185">Reference proteome</keyword>
<gene>
    <name evidence="1" type="ORF">Ccrd_006111</name>
</gene>
<evidence type="ECO:0000313" key="2">
    <source>
        <dbReference type="Proteomes" id="UP000243975"/>
    </source>
</evidence>
<organism evidence="1 2">
    <name type="scientific">Cynara cardunculus var. scolymus</name>
    <name type="common">Globe artichoke</name>
    <name type="synonym">Cynara scolymus</name>
    <dbReference type="NCBI Taxonomy" id="59895"/>
    <lineage>
        <taxon>Eukaryota</taxon>
        <taxon>Viridiplantae</taxon>
        <taxon>Streptophyta</taxon>
        <taxon>Embryophyta</taxon>
        <taxon>Tracheophyta</taxon>
        <taxon>Spermatophyta</taxon>
        <taxon>Magnoliopsida</taxon>
        <taxon>eudicotyledons</taxon>
        <taxon>Gunneridae</taxon>
        <taxon>Pentapetalae</taxon>
        <taxon>asterids</taxon>
        <taxon>campanulids</taxon>
        <taxon>Asterales</taxon>
        <taxon>Asteraceae</taxon>
        <taxon>Carduoideae</taxon>
        <taxon>Cardueae</taxon>
        <taxon>Carduinae</taxon>
        <taxon>Cynara</taxon>
    </lineage>
</organism>
<reference evidence="1 2" key="1">
    <citation type="journal article" date="2016" name="Sci. Rep.">
        <title>The genome sequence of the outbreeding globe artichoke constructed de novo incorporating a phase-aware low-pass sequencing strategy of F1 progeny.</title>
        <authorList>
            <person name="Scaglione D."/>
            <person name="Reyes-Chin-Wo S."/>
            <person name="Acquadro A."/>
            <person name="Froenicke L."/>
            <person name="Portis E."/>
            <person name="Beitel C."/>
            <person name="Tirone M."/>
            <person name="Mauro R."/>
            <person name="Lo Monaco A."/>
            <person name="Mauromicale G."/>
            <person name="Faccioli P."/>
            <person name="Cattivelli L."/>
            <person name="Rieseberg L."/>
            <person name="Michelmore R."/>
            <person name="Lanteri S."/>
        </authorList>
    </citation>
    <scope>NUCLEOTIDE SEQUENCE [LARGE SCALE GENOMIC DNA]</scope>
    <source>
        <strain evidence="1">2C</strain>
    </source>
</reference>
<dbReference type="Gramene" id="KVH91867">
    <property type="protein sequence ID" value="KVH91867"/>
    <property type="gene ID" value="Ccrd_006111"/>
</dbReference>
<sequence length="76" mass="8296">MGYDTEHAYQPSCPNNIVNASDAPKRLGMGEGDMVGLTPSTLDSNSMVMVIFGKLADKLADSNKTVRRQHKLRTNT</sequence>
<proteinExistence type="predicted"/>
<dbReference type="EMBL" id="LEKV01004901">
    <property type="protein sequence ID" value="KVH91867.1"/>
    <property type="molecule type" value="Genomic_DNA"/>
</dbReference>
<comment type="caution">
    <text evidence="1">The sequence shown here is derived from an EMBL/GenBank/DDBJ whole genome shotgun (WGS) entry which is preliminary data.</text>
</comment>
<name>A0A118JU19_CYNCS</name>
<evidence type="ECO:0000313" key="1">
    <source>
        <dbReference type="EMBL" id="KVH91867.1"/>
    </source>
</evidence>
<protein>
    <submittedName>
        <fullName evidence="1">Uncharacterized protein</fullName>
    </submittedName>
</protein>
<accession>A0A118JU19</accession>
<dbReference type="AlphaFoldDB" id="A0A118JU19"/>